<name>A0A0E0ELN9_9ORYZ</name>
<dbReference type="Gramene" id="OMERI08G12640.1">
    <property type="protein sequence ID" value="OMERI08G12640.1"/>
    <property type="gene ID" value="OMERI08G12640"/>
</dbReference>
<dbReference type="PANTHER" id="PTHR11800:SF13">
    <property type="entry name" value="DNA-DIRECTED RNA POLYMERASES I AND III SUBUNIT RPAC1"/>
    <property type="match status" value="1"/>
</dbReference>
<accession>A0A0E0ELN9</accession>
<dbReference type="GO" id="GO:0046983">
    <property type="term" value="F:protein dimerization activity"/>
    <property type="evidence" value="ECO:0007669"/>
    <property type="project" value="InterPro"/>
</dbReference>
<dbReference type="SUPFAM" id="SSF55257">
    <property type="entry name" value="RBP11-like subunits of RNA polymerase"/>
    <property type="match status" value="1"/>
</dbReference>
<evidence type="ECO:0000313" key="4">
    <source>
        <dbReference type="Proteomes" id="UP000008021"/>
    </source>
</evidence>
<proteinExistence type="predicted"/>
<dbReference type="GO" id="GO:0005736">
    <property type="term" value="C:RNA polymerase I complex"/>
    <property type="evidence" value="ECO:0007669"/>
    <property type="project" value="TreeGrafter"/>
</dbReference>
<dbReference type="GO" id="GO:0006351">
    <property type="term" value="P:DNA-templated transcription"/>
    <property type="evidence" value="ECO:0007669"/>
    <property type="project" value="InterPro"/>
</dbReference>
<evidence type="ECO:0000256" key="2">
    <source>
        <dbReference type="ARBA" id="ARBA00023163"/>
    </source>
</evidence>
<keyword evidence="1" id="KW-0240">DNA-directed RNA polymerase</keyword>
<dbReference type="SUPFAM" id="SSF56553">
    <property type="entry name" value="Insert subdomain of RNA polymerase alpha subunit"/>
    <property type="match status" value="1"/>
</dbReference>
<dbReference type="PANTHER" id="PTHR11800">
    <property type="entry name" value="DNA-DIRECTED RNA POLYMERASE"/>
    <property type="match status" value="1"/>
</dbReference>
<evidence type="ECO:0000256" key="1">
    <source>
        <dbReference type="ARBA" id="ARBA00022478"/>
    </source>
</evidence>
<protein>
    <submittedName>
        <fullName evidence="3">Uncharacterized protein</fullName>
    </submittedName>
</protein>
<dbReference type="InterPro" id="IPR036603">
    <property type="entry name" value="RBP11-like"/>
</dbReference>
<reference evidence="3" key="1">
    <citation type="submission" date="2015-04" db="UniProtKB">
        <authorList>
            <consortium name="EnsemblPlants"/>
        </authorList>
    </citation>
    <scope>IDENTIFICATION</scope>
</reference>
<dbReference type="GO" id="GO:0005666">
    <property type="term" value="C:RNA polymerase III complex"/>
    <property type="evidence" value="ECO:0007669"/>
    <property type="project" value="TreeGrafter"/>
</dbReference>
<dbReference type="InterPro" id="IPR036643">
    <property type="entry name" value="RNApol_insert_sf"/>
</dbReference>
<dbReference type="InterPro" id="IPR050518">
    <property type="entry name" value="Rpo3/RPB3_RNA_Pol_subunit"/>
</dbReference>
<keyword evidence="2" id="KW-0804">Transcription</keyword>
<keyword evidence="4" id="KW-1185">Reference proteome</keyword>
<dbReference type="AlphaFoldDB" id="A0A0E0ELN9"/>
<sequence length="139" mass="15610">MYLQTEDNMEFDMIGVYASIANALRRILIPDICACCHLFLQWKIEKVLMVDNTSVTADEVLSHRLGLIPFPLDAKCTLFIISQAIELEAYSLRPKKNQTLEYVVKGMGKFIPSGLQLLLQPGTECSLRKFRAAAASITE</sequence>
<dbReference type="HOGENOM" id="CLU_1963112_0_0_1"/>
<dbReference type="Gene3D" id="3.30.1360.10">
    <property type="entry name" value="RNA polymerase, RBP11-like subunit"/>
    <property type="match status" value="1"/>
</dbReference>
<dbReference type="EnsemblPlants" id="OMERI08G12640.1">
    <property type="protein sequence ID" value="OMERI08G12640.1"/>
    <property type="gene ID" value="OMERI08G12640"/>
</dbReference>
<dbReference type="GO" id="GO:0003899">
    <property type="term" value="F:DNA-directed RNA polymerase activity"/>
    <property type="evidence" value="ECO:0007669"/>
    <property type="project" value="TreeGrafter"/>
</dbReference>
<dbReference type="Gene3D" id="2.170.120.12">
    <property type="entry name" value="DNA-directed RNA polymerase, insert domain"/>
    <property type="match status" value="1"/>
</dbReference>
<evidence type="ECO:0000313" key="3">
    <source>
        <dbReference type="EnsemblPlants" id="OMERI08G12640.1"/>
    </source>
</evidence>
<organism evidence="3">
    <name type="scientific">Oryza meridionalis</name>
    <dbReference type="NCBI Taxonomy" id="40149"/>
    <lineage>
        <taxon>Eukaryota</taxon>
        <taxon>Viridiplantae</taxon>
        <taxon>Streptophyta</taxon>
        <taxon>Embryophyta</taxon>
        <taxon>Tracheophyta</taxon>
        <taxon>Spermatophyta</taxon>
        <taxon>Magnoliopsida</taxon>
        <taxon>Liliopsida</taxon>
        <taxon>Poales</taxon>
        <taxon>Poaceae</taxon>
        <taxon>BOP clade</taxon>
        <taxon>Oryzoideae</taxon>
        <taxon>Oryzeae</taxon>
        <taxon>Oryzinae</taxon>
        <taxon>Oryza</taxon>
    </lineage>
</organism>
<dbReference type="Proteomes" id="UP000008021">
    <property type="component" value="Chromosome 8"/>
</dbReference>
<reference evidence="3" key="2">
    <citation type="submission" date="2018-05" db="EMBL/GenBank/DDBJ databases">
        <title>OmerRS3 (Oryza meridionalis Reference Sequence Version 3).</title>
        <authorList>
            <person name="Zhang J."/>
            <person name="Kudrna D."/>
            <person name="Lee S."/>
            <person name="Talag J."/>
            <person name="Welchert J."/>
            <person name="Wing R.A."/>
        </authorList>
    </citation>
    <scope>NUCLEOTIDE SEQUENCE [LARGE SCALE GENOMIC DNA]</scope>
    <source>
        <strain evidence="3">cv. OR44</strain>
    </source>
</reference>
<dbReference type="STRING" id="40149.A0A0E0ELN9"/>